<evidence type="ECO:0000313" key="1">
    <source>
        <dbReference type="EMBL" id="GIO41448.1"/>
    </source>
</evidence>
<reference evidence="1" key="1">
    <citation type="submission" date="2021-03" db="EMBL/GenBank/DDBJ databases">
        <title>Antimicrobial resistance genes in bacteria isolated from Japanese honey, and their potential for conferring macrolide and lincosamide resistance in the American foulbrood pathogen Paenibacillus larvae.</title>
        <authorList>
            <person name="Okamoto M."/>
            <person name="Kumagai M."/>
            <person name="Kanamori H."/>
            <person name="Takamatsu D."/>
        </authorList>
    </citation>
    <scope>NUCLEOTIDE SEQUENCE</scope>
    <source>
        <strain evidence="1">J41TS4</strain>
    </source>
</reference>
<proteinExistence type="predicted"/>
<dbReference type="AlphaFoldDB" id="A0A919Y349"/>
<name>A0A919Y349_9BACL</name>
<accession>A0A919Y349</accession>
<sequence length="58" mass="7014">MSFVNLYGWTSSLTNIINCVTTENINIEIYTAIRKWEDLRLIFIENIKKMLELYRTRK</sequence>
<keyword evidence="2" id="KW-1185">Reference proteome</keyword>
<organism evidence="1 2">
    <name type="scientific">Paenibacillus apis</name>
    <dbReference type="NCBI Taxonomy" id="1792174"/>
    <lineage>
        <taxon>Bacteria</taxon>
        <taxon>Bacillati</taxon>
        <taxon>Bacillota</taxon>
        <taxon>Bacilli</taxon>
        <taxon>Bacillales</taxon>
        <taxon>Paenibacillaceae</taxon>
        <taxon>Paenibacillus</taxon>
    </lineage>
</organism>
<protein>
    <submittedName>
        <fullName evidence="1">Uncharacterized protein</fullName>
    </submittedName>
</protein>
<gene>
    <name evidence="1" type="ORF">J41TS4_12060</name>
</gene>
<evidence type="ECO:0000313" key="2">
    <source>
        <dbReference type="Proteomes" id="UP000678895"/>
    </source>
</evidence>
<dbReference type="Proteomes" id="UP000678895">
    <property type="component" value="Unassembled WGS sequence"/>
</dbReference>
<comment type="caution">
    <text evidence="1">The sequence shown here is derived from an EMBL/GenBank/DDBJ whole genome shotgun (WGS) entry which is preliminary data.</text>
</comment>
<dbReference type="EMBL" id="BORS01000003">
    <property type="protein sequence ID" value="GIO41448.1"/>
    <property type="molecule type" value="Genomic_DNA"/>
</dbReference>